<dbReference type="PANTHER" id="PTHR43547:SF2">
    <property type="entry name" value="HYBRID SIGNAL TRANSDUCTION HISTIDINE KINASE C"/>
    <property type="match status" value="1"/>
</dbReference>
<dbReference type="Pfam" id="PF02518">
    <property type="entry name" value="HATPase_c"/>
    <property type="match status" value="1"/>
</dbReference>
<dbReference type="Gene3D" id="2.60.40.10">
    <property type="entry name" value="Immunoglobulins"/>
    <property type="match status" value="1"/>
</dbReference>
<dbReference type="SUPFAM" id="SSF52172">
    <property type="entry name" value="CheY-like"/>
    <property type="match status" value="1"/>
</dbReference>
<keyword evidence="7" id="KW-1133">Transmembrane helix</keyword>
<dbReference type="SMART" id="SM00388">
    <property type="entry name" value="HisKA"/>
    <property type="match status" value="1"/>
</dbReference>
<dbReference type="PROSITE" id="PS50110">
    <property type="entry name" value="RESPONSE_REGULATORY"/>
    <property type="match status" value="1"/>
</dbReference>
<dbReference type="InterPro" id="IPR009057">
    <property type="entry name" value="Homeodomain-like_sf"/>
</dbReference>
<dbReference type="SMART" id="SM00387">
    <property type="entry name" value="HATPase_c"/>
    <property type="match status" value="1"/>
</dbReference>
<dbReference type="InterPro" id="IPR015943">
    <property type="entry name" value="WD40/YVTN_repeat-like_dom_sf"/>
</dbReference>
<evidence type="ECO:0000313" key="12">
    <source>
        <dbReference type="EMBL" id="MBC5606932.1"/>
    </source>
</evidence>
<dbReference type="PANTHER" id="PTHR43547">
    <property type="entry name" value="TWO-COMPONENT HISTIDINE KINASE"/>
    <property type="match status" value="1"/>
</dbReference>
<evidence type="ECO:0000256" key="3">
    <source>
        <dbReference type="ARBA" id="ARBA00022553"/>
    </source>
</evidence>
<dbReference type="InterPro" id="IPR003594">
    <property type="entry name" value="HATPase_dom"/>
</dbReference>
<dbReference type="SMART" id="SM00342">
    <property type="entry name" value="HTH_ARAC"/>
    <property type="match status" value="1"/>
</dbReference>
<dbReference type="Gene3D" id="2.130.10.10">
    <property type="entry name" value="YVTN repeat-like/Quinoprotein amine dehydrogenase"/>
    <property type="match status" value="2"/>
</dbReference>
<dbReference type="SUPFAM" id="SSF55874">
    <property type="entry name" value="ATPase domain of HSP90 chaperone/DNA topoisomerase II/histidine kinase"/>
    <property type="match status" value="1"/>
</dbReference>
<protein>
    <recommendedName>
        <fullName evidence="2">histidine kinase</fullName>
        <ecNumber evidence="2">2.7.13.3</ecNumber>
    </recommendedName>
</protein>
<evidence type="ECO:0000256" key="2">
    <source>
        <dbReference type="ARBA" id="ARBA00012438"/>
    </source>
</evidence>
<keyword evidence="3 6" id="KW-0597">Phosphoprotein</keyword>
<evidence type="ECO:0000256" key="8">
    <source>
        <dbReference type="SAM" id="SignalP"/>
    </source>
</evidence>
<keyword evidence="8" id="KW-0732">Signal</keyword>
<name>A0ABR7CGL6_9BACE</name>
<accession>A0ABR7CGL6</accession>
<dbReference type="InterPro" id="IPR013783">
    <property type="entry name" value="Ig-like_fold"/>
</dbReference>
<dbReference type="Proteomes" id="UP000600600">
    <property type="component" value="Unassembled WGS sequence"/>
</dbReference>
<reference evidence="12 13" key="1">
    <citation type="submission" date="2020-08" db="EMBL/GenBank/DDBJ databases">
        <title>Genome public.</title>
        <authorList>
            <person name="Liu C."/>
            <person name="Sun Q."/>
        </authorList>
    </citation>
    <scope>NUCLEOTIDE SEQUENCE [LARGE SCALE GENOMIC DNA]</scope>
    <source>
        <strain evidence="12 13">M27</strain>
    </source>
</reference>
<dbReference type="CDD" id="cd00082">
    <property type="entry name" value="HisKA"/>
    <property type="match status" value="1"/>
</dbReference>
<dbReference type="RefSeq" id="WP_186968408.1">
    <property type="nucleotide sequence ID" value="NZ_JACOOE010000013.1"/>
</dbReference>
<dbReference type="SUPFAM" id="SSF63829">
    <property type="entry name" value="Calcium-dependent phosphotriesterase"/>
    <property type="match status" value="3"/>
</dbReference>
<keyword evidence="4" id="KW-0805">Transcription regulation</keyword>
<dbReference type="InterPro" id="IPR036097">
    <property type="entry name" value="HisK_dim/P_sf"/>
</dbReference>
<dbReference type="PROSITE" id="PS01124">
    <property type="entry name" value="HTH_ARAC_FAMILY_2"/>
    <property type="match status" value="1"/>
</dbReference>
<keyword evidence="5" id="KW-0804">Transcription</keyword>
<keyword evidence="7" id="KW-0812">Transmembrane</keyword>
<feature type="domain" description="Histidine kinase" evidence="10">
    <location>
        <begin position="817"/>
        <end position="1034"/>
    </location>
</feature>
<evidence type="ECO:0000256" key="5">
    <source>
        <dbReference type="ARBA" id="ARBA00023163"/>
    </source>
</evidence>
<keyword evidence="7" id="KW-0472">Membrane</keyword>
<dbReference type="InterPro" id="IPR011006">
    <property type="entry name" value="CheY-like_superfamily"/>
</dbReference>
<feature type="domain" description="HTH araC/xylS-type" evidence="9">
    <location>
        <begin position="1232"/>
        <end position="1332"/>
    </location>
</feature>
<dbReference type="PROSITE" id="PS50109">
    <property type="entry name" value="HIS_KIN"/>
    <property type="match status" value="1"/>
</dbReference>
<evidence type="ECO:0000256" key="1">
    <source>
        <dbReference type="ARBA" id="ARBA00000085"/>
    </source>
</evidence>
<dbReference type="Gene3D" id="3.30.565.10">
    <property type="entry name" value="Histidine kinase-like ATPase, C-terminal domain"/>
    <property type="match status" value="1"/>
</dbReference>
<dbReference type="InterPro" id="IPR001789">
    <property type="entry name" value="Sig_transdc_resp-reg_receiver"/>
</dbReference>
<comment type="caution">
    <text evidence="12">The sequence shown here is derived from an EMBL/GenBank/DDBJ whole genome shotgun (WGS) entry which is preliminary data.</text>
</comment>
<proteinExistence type="predicted"/>
<feature type="modified residue" description="4-aspartylphosphate" evidence="6">
    <location>
        <position position="1133"/>
    </location>
</feature>
<organism evidence="12 13">
    <name type="scientific">Bacteroides difficilis</name>
    <dbReference type="NCBI Taxonomy" id="2763021"/>
    <lineage>
        <taxon>Bacteria</taxon>
        <taxon>Pseudomonadati</taxon>
        <taxon>Bacteroidota</taxon>
        <taxon>Bacteroidia</taxon>
        <taxon>Bacteroidales</taxon>
        <taxon>Bacteroidaceae</taxon>
        <taxon>Bacteroides</taxon>
    </lineage>
</organism>
<gene>
    <name evidence="12" type="ORF">H8S67_20025</name>
</gene>
<dbReference type="EMBL" id="JACOOE010000013">
    <property type="protein sequence ID" value="MBC5606932.1"/>
    <property type="molecule type" value="Genomic_DNA"/>
</dbReference>
<dbReference type="Pfam" id="PF00072">
    <property type="entry name" value="Response_reg"/>
    <property type="match status" value="1"/>
</dbReference>
<sequence>MIKRHLLFICFLIVCIIKGQAQDITFGHLTTNEGLSNNAVMTMYQDERGFIWIGTRNGANLYNGNEFKVYKFRKNSSNSLIYNNINHITGNKKGEVYFMTPKGISALNIRKDTFTTLIQKEIRAMFYHEQLYAAHSNSIYIYDGKQFSLYYELPQKSKITALHVNDNQILIGTENQGLFSLDRHHQLSHPISKGNISTIFQDSSGKYWIGSWEEGLFMMNGETISNFRHEEKNPSSISSNFIRCCSEDKQGNLWIGTFNGLNMFHPSSQTFTRYQKRENGLSHSSVWSILCDHQGSIWVGTYFGGVNYFNPESQIYHQYQAAKTESEGLSSPIVGRITEDSQHNLWIGTEGGGLNKYDPKSRKFEWFRHSKLPGSLSHNNVKALYYDPLREVIWIGTHLGGLNKMDLKTKKFTQYFHNENDPESLPSNIIRDIIPYKEQLIIASHAGVCIFNPETGKVKRLFQTLPYKITYAAGIFIDHRGTLWICGGGNGVYSYQFDNQKITNYKHNHALEHGISSNSINRIYEDSQHRLWLCSNESGIDLYRYDTDDFINFDREKNELASDCVNDVCELSPGKLLFTTDVGFSILDYQTQRFKNYDHENGVPLSAINERSLYKSQQGEIFIGGIDGMISFKEKDINYIPKGYTIAPFRLIVNGQDVNVDDDSSILKEDLSITRKLVLKSSQSMFSIEYAISNYIPAAKNEMEYFLEGFSETWTTTRGQNTITYTNLSPGKYTLLVRIKNNQSQIPESRLDIVILPPFYLTIWAYLLYFIIIAGVLYYLIRTYNNRIKLQESLKYEKKRTEDIERLNQAKLRFFTNISHEFRTPLTLIIGQMEMLLQVRSFAPTVYNKILGAYKNSLQLRELITELLDFRKQEQGYMTIKVSEHNIVDFLYENYLLFQEYALQRQISFNFRKTNDSINVWYDAKQLQKVMNNLISNAFKHTKEGGEISVSVRKGNREVIIEVTDNGTGIAAEDINKVFNRFYQTDQIESLSYTGTGIGLSLTKGIVELHHGTIDVYSEPGEETTFSVHLKTGNEHFTPEQFSKRQEESQLALENNIPLQELQEQLLNEQEVMSNENIEKSKEARILIVEDNDSLREMLVKIFDSFYVVSTAANGREGWEKIQSEQPAIVLSDVVMPEMSGTELCKLIKENIETCHIPVVLLTARTAIEHNLEGLRLGADDYITKPFNINILLSRCNNLVNNRIILQEKFSKQPQATPQILATNAMDKELVDRAMKVIESHIDNVEFNVDILARETGIARTKLFTKLKAITGQTPYEFILTIRLKRAAIMLKENPELNISEISDRLGFSSPRQFSKCFKEKYRVVPQTYRKGENADNEEEEE</sequence>
<dbReference type="InterPro" id="IPR005467">
    <property type="entry name" value="His_kinase_dom"/>
</dbReference>
<dbReference type="InterPro" id="IPR036890">
    <property type="entry name" value="HATPase_C_sf"/>
</dbReference>
<evidence type="ECO:0000256" key="4">
    <source>
        <dbReference type="ARBA" id="ARBA00023015"/>
    </source>
</evidence>
<keyword evidence="13" id="KW-1185">Reference proteome</keyword>
<evidence type="ECO:0000259" key="9">
    <source>
        <dbReference type="PROSITE" id="PS01124"/>
    </source>
</evidence>
<dbReference type="SUPFAM" id="SSF47384">
    <property type="entry name" value="Homodimeric domain of signal transducing histidine kinase"/>
    <property type="match status" value="1"/>
</dbReference>
<evidence type="ECO:0000259" key="11">
    <source>
        <dbReference type="PROSITE" id="PS50110"/>
    </source>
</evidence>
<dbReference type="EC" id="2.7.13.3" evidence="2"/>
<dbReference type="InterPro" id="IPR018060">
    <property type="entry name" value="HTH_AraC"/>
</dbReference>
<dbReference type="Gene3D" id="1.10.10.60">
    <property type="entry name" value="Homeodomain-like"/>
    <property type="match status" value="1"/>
</dbReference>
<dbReference type="SMART" id="SM00448">
    <property type="entry name" value="REC"/>
    <property type="match status" value="1"/>
</dbReference>
<feature type="domain" description="Response regulatory" evidence="11">
    <location>
        <begin position="1085"/>
        <end position="1200"/>
    </location>
</feature>
<evidence type="ECO:0000313" key="13">
    <source>
        <dbReference type="Proteomes" id="UP000600600"/>
    </source>
</evidence>
<feature type="transmembrane region" description="Helical" evidence="7">
    <location>
        <begin position="759"/>
        <end position="781"/>
    </location>
</feature>
<feature type="chain" id="PRO_5046855167" description="histidine kinase" evidence="8">
    <location>
        <begin position="22"/>
        <end position="1342"/>
    </location>
</feature>
<dbReference type="InterPro" id="IPR011110">
    <property type="entry name" value="Reg_prop"/>
</dbReference>
<evidence type="ECO:0000256" key="6">
    <source>
        <dbReference type="PROSITE-ProRule" id="PRU00169"/>
    </source>
</evidence>
<dbReference type="CDD" id="cd17574">
    <property type="entry name" value="REC_OmpR"/>
    <property type="match status" value="1"/>
</dbReference>
<dbReference type="CDD" id="cd00075">
    <property type="entry name" value="HATPase"/>
    <property type="match status" value="1"/>
</dbReference>
<dbReference type="Pfam" id="PF00512">
    <property type="entry name" value="HisKA"/>
    <property type="match status" value="1"/>
</dbReference>
<dbReference type="Gene3D" id="1.10.287.130">
    <property type="match status" value="1"/>
</dbReference>
<dbReference type="InterPro" id="IPR004358">
    <property type="entry name" value="Sig_transdc_His_kin-like_C"/>
</dbReference>
<comment type="catalytic activity">
    <reaction evidence="1">
        <text>ATP + protein L-histidine = ADP + protein N-phospho-L-histidine.</text>
        <dbReference type="EC" id="2.7.13.3"/>
    </reaction>
</comment>
<dbReference type="InterPro" id="IPR003661">
    <property type="entry name" value="HisK_dim/P_dom"/>
</dbReference>
<dbReference type="Pfam" id="PF07494">
    <property type="entry name" value="Reg_prop"/>
    <property type="match status" value="5"/>
</dbReference>
<dbReference type="Gene3D" id="3.40.50.2300">
    <property type="match status" value="1"/>
</dbReference>
<dbReference type="SUPFAM" id="SSF46689">
    <property type="entry name" value="Homeodomain-like"/>
    <property type="match status" value="1"/>
</dbReference>
<evidence type="ECO:0000259" key="10">
    <source>
        <dbReference type="PROSITE" id="PS50109"/>
    </source>
</evidence>
<dbReference type="Pfam" id="PF07495">
    <property type="entry name" value="Y_Y_Y"/>
    <property type="match status" value="1"/>
</dbReference>
<evidence type="ECO:0000256" key="7">
    <source>
        <dbReference type="SAM" id="Phobius"/>
    </source>
</evidence>
<feature type="signal peptide" evidence="8">
    <location>
        <begin position="1"/>
        <end position="21"/>
    </location>
</feature>
<dbReference type="InterPro" id="IPR011123">
    <property type="entry name" value="Y_Y_Y"/>
</dbReference>
<dbReference type="PRINTS" id="PR00344">
    <property type="entry name" value="BCTRLSENSOR"/>
</dbReference>
<dbReference type="Pfam" id="PF12833">
    <property type="entry name" value="HTH_18"/>
    <property type="match status" value="1"/>
</dbReference>